<evidence type="ECO:0000256" key="1">
    <source>
        <dbReference type="SAM" id="MobiDB-lite"/>
    </source>
</evidence>
<keyword evidence="3" id="KW-1185">Reference proteome</keyword>
<evidence type="ECO:0000313" key="3">
    <source>
        <dbReference type="Proteomes" id="UP001177744"/>
    </source>
</evidence>
<gene>
    <name evidence="2" type="ORF">QTO34_001404</name>
</gene>
<feature type="region of interest" description="Disordered" evidence="1">
    <location>
        <begin position="14"/>
        <end position="48"/>
    </location>
</feature>
<dbReference type="Proteomes" id="UP001177744">
    <property type="component" value="Unassembled WGS sequence"/>
</dbReference>
<sequence>MVLSNQDRLWVLAAGASRTGTSSECERQQRERGCRQRGDQAGAKKMGKSSDFAAIVLKEDSLVKKQVLPKVKLGESSSPLSPPAAHGGPEAQDSSGDVGELDSARSPQVRQRDSTNAFVHQASSIVITMYSSCLNDICMMKVFEQVAISQRTQCIVVFTLFHLFEHKLKSLEAKFMKIIYIKWLKKWILDDIEIPVYSIKVYHLPEEESVEDEGFKDETGPLKSRIPIFIVGSN</sequence>
<dbReference type="AlphaFoldDB" id="A0AA40HVT4"/>
<name>A0AA40HVT4_CNENI</name>
<organism evidence="2 3">
    <name type="scientific">Cnephaeus nilssonii</name>
    <name type="common">Northern bat</name>
    <name type="synonym">Eptesicus nilssonii</name>
    <dbReference type="NCBI Taxonomy" id="3371016"/>
    <lineage>
        <taxon>Eukaryota</taxon>
        <taxon>Metazoa</taxon>
        <taxon>Chordata</taxon>
        <taxon>Craniata</taxon>
        <taxon>Vertebrata</taxon>
        <taxon>Euteleostomi</taxon>
        <taxon>Mammalia</taxon>
        <taxon>Eutheria</taxon>
        <taxon>Laurasiatheria</taxon>
        <taxon>Chiroptera</taxon>
        <taxon>Yangochiroptera</taxon>
        <taxon>Vespertilionidae</taxon>
        <taxon>Cnephaeus</taxon>
    </lineage>
</organism>
<proteinExistence type="predicted"/>
<reference evidence="2" key="1">
    <citation type="submission" date="2023-06" db="EMBL/GenBank/DDBJ databases">
        <title>Reference genome for the Northern bat (Eptesicus nilssonii), a most northern bat species.</title>
        <authorList>
            <person name="Laine V.N."/>
            <person name="Pulliainen A.T."/>
            <person name="Lilley T.M."/>
        </authorList>
    </citation>
    <scope>NUCLEOTIDE SEQUENCE</scope>
    <source>
        <strain evidence="2">BLF_Eptnil</strain>
        <tissue evidence="2">Kidney</tissue>
    </source>
</reference>
<accession>A0AA40HVT4</accession>
<feature type="compositionally biased region" description="Basic and acidic residues" evidence="1">
    <location>
        <begin position="24"/>
        <end position="38"/>
    </location>
</feature>
<evidence type="ECO:0000313" key="2">
    <source>
        <dbReference type="EMBL" id="KAK1338289.1"/>
    </source>
</evidence>
<dbReference type="EMBL" id="JAULJE010000010">
    <property type="protein sequence ID" value="KAK1338289.1"/>
    <property type="molecule type" value="Genomic_DNA"/>
</dbReference>
<comment type="caution">
    <text evidence="2">The sequence shown here is derived from an EMBL/GenBank/DDBJ whole genome shotgun (WGS) entry which is preliminary data.</text>
</comment>
<feature type="compositionally biased region" description="Polar residues" evidence="1">
    <location>
        <begin position="105"/>
        <end position="115"/>
    </location>
</feature>
<feature type="region of interest" description="Disordered" evidence="1">
    <location>
        <begin position="73"/>
        <end position="115"/>
    </location>
</feature>
<protein>
    <submittedName>
        <fullName evidence="2">Uncharacterized protein</fullName>
    </submittedName>
</protein>